<feature type="non-terminal residue" evidence="3">
    <location>
        <position position="1"/>
    </location>
</feature>
<evidence type="ECO:0008006" key="5">
    <source>
        <dbReference type="Google" id="ProtNLM"/>
    </source>
</evidence>
<name>A0AA36MEY8_CYLNA</name>
<gene>
    <name evidence="3" type="ORF">CYNAS_LOCUS19863</name>
</gene>
<dbReference type="GO" id="GO:0005975">
    <property type="term" value="P:carbohydrate metabolic process"/>
    <property type="evidence" value="ECO:0007669"/>
    <property type="project" value="InterPro"/>
</dbReference>
<dbReference type="Pfam" id="PF01531">
    <property type="entry name" value="Glyco_transf_11"/>
    <property type="match status" value="1"/>
</dbReference>
<keyword evidence="1" id="KW-0328">Glycosyltransferase</keyword>
<dbReference type="AlphaFoldDB" id="A0AA36MEY8"/>
<organism evidence="3 4">
    <name type="scientific">Cylicocyclus nassatus</name>
    <name type="common">Nematode worm</name>
    <dbReference type="NCBI Taxonomy" id="53992"/>
    <lineage>
        <taxon>Eukaryota</taxon>
        <taxon>Metazoa</taxon>
        <taxon>Ecdysozoa</taxon>
        <taxon>Nematoda</taxon>
        <taxon>Chromadorea</taxon>
        <taxon>Rhabditida</taxon>
        <taxon>Rhabditina</taxon>
        <taxon>Rhabditomorpha</taxon>
        <taxon>Strongyloidea</taxon>
        <taxon>Strongylidae</taxon>
        <taxon>Cylicocyclus</taxon>
    </lineage>
</organism>
<evidence type="ECO:0000256" key="1">
    <source>
        <dbReference type="ARBA" id="ARBA00022676"/>
    </source>
</evidence>
<dbReference type="PANTHER" id="PTHR22898">
    <property type="entry name" value="UNCHARACTERIZED GLYCOSOL TRANSFERASE-RELATED"/>
    <property type="match status" value="1"/>
</dbReference>
<evidence type="ECO:0000313" key="3">
    <source>
        <dbReference type="EMBL" id="CAJ0607880.1"/>
    </source>
</evidence>
<dbReference type="PANTHER" id="PTHR22898:SF3">
    <property type="entry name" value="ALPHA-1,2-FUCOSYLTRANSFERASE-RELATED"/>
    <property type="match status" value="1"/>
</dbReference>
<keyword evidence="4" id="KW-1185">Reference proteome</keyword>
<evidence type="ECO:0000313" key="4">
    <source>
        <dbReference type="Proteomes" id="UP001176961"/>
    </source>
</evidence>
<dbReference type="GO" id="GO:0008107">
    <property type="term" value="F:galactoside 2-alpha-L-fucosyltransferase activity"/>
    <property type="evidence" value="ECO:0007669"/>
    <property type="project" value="InterPro"/>
</dbReference>
<accession>A0AA36MEY8</accession>
<evidence type="ECO:0000256" key="2">
    <source>
        <dbReference type="ARBA" id="ARBA00022679"/>
    </source>
</evidence>
<feature type="non-terminal residue" evidence="3">
    <location>
        <position position="203"/>
    </location>
</feature>
<dbReference type="Proteomes" id="UP001176961">
    <property type="component" value="Unassembled WGS sequence"/>
</dbReference>
<comment type="caution">
    <text evidence="3">The sequence shown here is derived from an EMBL/GenBank/DDBJ whole genome shotgun (WGS) entry which is preliminary data.</text>
</comment>
<dbReference type="GO" id="GO:0016020">
    <property type="term" value="C:membrane"/>
    <property type="evidence" value="ECO:0007669"/>
    <property type="project" value="InterPro"/>
</dbReference>
<keyword evidence="2" id="KW-0808">Transferase</keyword>
<dbReference type="InterPro" id="IPR052501">
    <property type="entry name" value="Alpha-1-2_FucT"/>
</dbReference>
<dbReference type="EMBL" id="CATQJL010000316">
    <property type="protein sequence ID" value="CAJ0607880.1"/>
    <property type="molecule type" value="Genomic_DNA"/>
</dbReference>
<dbReference type="InterPro" id="IPR002516">
    <property type="entry name" value="Glyco_trans_11"/>
</dbReference>
<sequence>NGTIERRVPFAKSCCTYYDPKRLSNLTDQFLLLKFRFGQNPRYFEDYIVDVRGILKFSEEVKRNGSQLLFSLKNYSESMCIHVRMGDFVIRRISTDMNITVEAANKIAKKMVCSSHFMIFGDDKKFMTNMSRNIVNSGGWKDDLLAISKYKDYLDLFLASQLCSSFLITAATSTFGWWLAFFVQNQNAVYYLNDTRRHADKVP</sequence>
<protein>
    <recommendedName>
        <fullName evidence="5">L-Fucosyltransferase</fullName>
    </recommendedName>
</protein>
<proteinExistence type="predicted"/>
<reference evidence="3" key="1">
    <citation type="submission" date="2023-07" db="EMBL/GenBank/DDBJ databases">
        <authorList>
            <consortium name="CYATHOMIX"/>
        </authorList>
    </citation>
    <scope>NUCLEOTIDE SEQUENCE</scope>
    <source>
        <strain evidence="3">N/A</strain>
    </source>
</reference>